<dbReference type="GeneID" id="24437234"/>
<proteinExistence type="predicted"/>
<dbReference type="AlphaFoldDB" id="W7XEP2"/>
<evidence type="ECO:0000256" key="1">
    <source>
        <dbReference type="SAM" id="Phobius"/>
    </source>
</evidence>
<dbReference type="EMBL" id="GG662749">
    <property type="protein sequence ID" value="EWS75193.1"/>
    <property type="molecule type" value="Genomic_DNA"/>
</dbReference>
<dbReference type="KEGG" id="tet:TTHERM_000091689"/>
<dbReference type="InParanoid" id="W7XEP2"/>
<keyword evidence="3" id="KW-1185">Reference proteome</keyword>
<evidence type="ECO:0000313" key="2">
    <source>
        <dbReference type="EMBL" id="EWS75193.1"/>
    </source>
</evidence>
<name>W7XEP2_TETTS</name>
<feature type="transmembrane region" description="Helical" evidence="1">
    <location>
        <begin position="99"/>
        <end position="120"/>
    </location>
</feature>
<sequence>MSLIFNFNQLNSFEFKLFLCSSNIKSTNYYHLFWINLIYQTHPIFIKNYSKRCSLIVNSHWILNLQRHSRFSLLLGIIISQLCFVYTRNLLLRLRDHKHLLLINFKYLLLIWIIIWWLQLTILSRLNWLCSIYTLLIIVIYWLIHLHLGCKEYWNYYYSCSTVIRVV</sequence>
<reference evidence="3" key="1">
    <citation type="journal article" date="2006" name="PLoS Biol.">
        <title>Macronuclear genome sequence of the ciliate Tetrahymena thermophila, a model eukaryote.</title>
        <authorList>
            <person name="Eisen J.A."/>
            <person name="Coyne R.S."/>
            <person name="Wu M."/>
            <person name="Wu D."/>
            <person name="Thiagarajan M."/>
            <person name="Wortman J.R."/>
            <person name="Badger J.H."/>
            <person name="Ren Q."/>
            <person name="Amedeo P."/>
            <person name="Jones K.M."/>
            <person name="Tallon L.J."/>
            <person name="Delcher A.L."/>
            <person name="Salzberg S.L."/>
            <person name="Silva J.C."/>
            <person name="Haas B.J."/>
            <person name="Majoros W.H."/>
            <person name="Farzad M."/>
            <person name="Carlton J.M."/>
            <person name="Smith R.K. Jr."/>
            <person name="Garg J."/>
            <person name="Pearlman R.E."/>
            <person name="Karrer K.M."/>
            <person name="Sun L."/>
            <person name="Manning G."/>
            <person name="Elde N.C."/>
            <person name="Turkewitz A.P."/>
            <person name="Asai D.J."/>
            <person name="Wilkes D.E."/>
            <person name="Wang Y."/>
            <person name="Cai H."/>
            <person name="Collins K."/>
            <person name="Stewart B.A."/>
            <person name="Lee S.R."/>
            <person name="Wilamowska K."/>
            <person name="Weinberg Z."/>
            <person name="Ruzzo W.L."/>
            <person name="Wloga D."/>
            <person name="Gaertig J."/>
            <person name="Frankel J."/>
            <person name="Tsao C.-C."/>
            <person name="Gorovsky M.A."/>
            <person name="Keeling P.J."/>
            <person name="Waller R.F."/>
            <person name="Patron N.J."/>
            <person name="Cherry J.M."/>
            <person name="Stover N.A."/>
            <person name="Krieger C.J."/>
            <person name="del Toro C."/>
            <person name="Ryder H.F."/>
            <person name="Williamson S.C."/>
            <person name="Barbeau R.A."/>
            <person name="Hamilton E.P."/>
            <person name="Orias E."/>
        </authorList>
    </citation>
    <scope>NUCLEOTIDE SEQUENCE [LARGE SCALE GENOMIC DNA]</scope>
    <source>
        <strain evidence="3">SB210</strain>
    </source>
</reference>
<keyword evidence="1 2" id="KW-0812">Transmembrane</keyword>
<dbReference type="RefSeq" id="XP_012652184.1">
    <property type="nucleotide sequence ID" value="XM_012796730.1"/>
</dbReference>
<feature type="transmembrane region" description="Helical" evidence="1">
    <location>
        <begin position="71"/>
        <end position="87"/>
    </location>
</feature>
<keyword evidence="1" id="KW-1133">Transmembrane helix</keyword>
<keyword evidence="1" id="KW-0472">Membrane</keyword>
<gene>
    <name evidence="2" type="ORF">TTHERM_000091689</name>
</gene>
<protein>
    <submittedName>
        <fullName evidence="2">Transmembrane protein, putative</fullName>
    </submittedName>
</protein>
<accession>W7XEP2</accession>
<evidence type="ECO:0000313" key="3">
    <source>
        <dbReference type="Proteomes" id="UP000009168"/>
    </source>
</evidence>
<feature type="transmembrane region" description="Helical" evidence="1">
    <location>
        <begin position="126"/>
        <end position="144"/>
    </location>
</feature>
<dbReference type="Proteomes" id="UP000009168">
    <property type="component" value="Unassembled WGS sequence"/>
</dbReference>
<organism evidence="2 3">
    <name type="scientific">Tetrahymena thermophila (strain SB210)</name>
    <dbReference type="NCBI Taxonomy" id="312017"/>
    <lineage>
        <taxon>Eukaryota</taxon>
        <taxon>Sar</taxon>
        <taxon>Alveolata</taxon>
        <taxon>Ciliophora</taxon>
        <taxon>Intramacronucleata</taxon>
        <taxon>Oligohymenophorea</taxon>
        <taxon>Hymenostomatida</taxon>
        <taxon>Tetrahymenina</taxon>
        <taxon>Tetrahymenidae</taxon>
        <taxon>Tetrahymena</taxon>
    </lineage>
</organism>